<keyword evidence="1" id="KW-1133">Transmembrane helix</keyword>
<organism evidence="2 3">
    <name type="scientific">Nonomuraea composti</name>
    <dbReference type="NCBI Taxonomy" id="2720023"/>
    <lineage>
        <taxon>Bacteria</taxon>
        <taxon>Bacillati</taxon>
        <taxon>Actinomycetota</taxon>
        <taxon>Actinomycetes</taxon>
        <taxon>Streptosporangiales</taxon>
        <taxon>Streptosporangiaceae</taxon>
        <taxon>Nonomuraea</taxon>
    </lineage>
</organism>
<sequence>MSLLLVLPSAVNLICGLTWIWTPALPLPLLDLLARAGLLDAWLVVDLLTAAGGLGAAGVAALAGRERAAGTLILAAVSVISFAAAAAGGGWLPASYGLAYGVALVPLRRM</sequence>
<proteinExistence type="predicted"/>
<gene>
    <name evidence="2" type="ORF">HCN51_42345</name>
</gene>
<name>A0ABX1BHF4_9ACTN</name>
<feature type="transmembrane region" description="Helical" evidence="1">
    <location>
        <begin position="71"/>
        <end position="92"/>
    </location>
</feature>
<evidence type="ECO:0000313" key="2">
    <source>
        <dbReference type="EMBL" id="NJP96005.1"/>
    </source>
</evidence>
<accession>A0ABX1BHF4</accession>
<dbReference type="Proteomes" id="UP000696294">
    <property type="component" value="Unassembled WGS sequence"/>
</dbReference>
<reference evidence="2 3" key="1">
    <citation type="submission" date="2020-03" db="EMBL/GenBank/DDBJ databases">
        <title>WGS of actinomycetes isolated from Thailand.</title>
        <authorList>
            <person name="Thawai C."/>
        </authorList>
    </citation>
    <scope>NUCLEOTIDE SEQUENCE [LARGE SCALE GENOMIC DNA]</scope>
    <source>
        <strain evidence="2 3">FMUSA5-5</strain>
    </source>
</reference>
<feature type="transmembrane region" description="Helical" evidence="1">
    <location>
        <begin position="42"/>
        <end position="64"/>
    </location>
</feature>
<keyword evidence="1" id="KW-0472">Membrane</keyword>
<keyword evidence="1" id="KW-0812">Transmembrane</keyword>
<comment type="caution">
    <text evidence="2">The sequence shown here is derived from an EMBL/GenBank/DDBJ whole genome shotgun (WGS) entry which is preliminary data.</text>
</comment>
<protein>
    <submittedName>
        <fullName evidence="2">Uncharacterized protein</fullName>
    </submittedName>
</protein>
<evidence type="ECO:0000313" key="3">
    <source>
        <dbReference type="Proteomes" id="UP000696294"/>
    </source>
</evidence>
<keyword evidence="3" id="KW-1185">Reference proteome</keyword>
<dbReference type="RefSeq" id="WP_168017641.1">
    <property type="nucleotide sequence ID" value="NZ_JAATEP010000044.1"/>
</dbReference>
<evidence type="ECO:0000256" key="1">
    <source>
        <dbReference type="SAM" id="Phobius"/>
    </source>
</evidence>
<dbReference type="EMBL" id="JAATEP010000044">
    <property type="protein sequence ID" value="NJP96005.1"/>
    <property type="molecule type" value="Genomic_DNA"/>
</dbReference>